<name>A0ABQ2EBL3_9ACTN</name>
<accession>A0ABQ2EBL3</accession>
<evidence type="ECO:0008006" key="3">
    <source>
        <dbReference type="Google" id="ProtNLM"/>
    </source>
</evidence>
<organism evidence="1 2">
    <name type="scientific">Streptomyces camponoticapitis</name>
    <dbReference type="NCBI Taxonomy" id="1616125"/>
    <lineage>
        <taxon>Bacteria</taxon>
        <taxon>Bacillati</taxon>
        <taxon>Actinomycetota</taxon>
        <taxon>Actinomycetes</taxon>
        <taxon>Kitasatosporales</taxon>
        <taxon>Streptomycetaceae</taxon>
        <taxon>Streptomyces</taxon>
    </lineage>
</organism>
<dbReference type="Proteomes" id="UP000660265">
    <property type="component" value="Unassembled WGS sequence"/>
</dbReference>
<comment type="caution">
    <text evidence="1">The sequence shown here is derived from an EMBL/GenBank/DDBJ whole genome shotgun (WGS) entry which is preliminary data.</text>
</comment>
<dbReference type="Gene3D" id="3.40.50.300">
    <property type="entry name" value="P-loop containing nucleotide triphosphate hydrolases"/>
    <property type="match status" value="1"/>
</dbReference>
<gene>
    <name evidence="1" type="ORF">GCM10011583_35040</name>
</gene>
<reference evidence="2" key="1">
    <citation type="journal article" date="2019" name="Int. J. Syst. Evol. Microbiol.">
        <title>The Global Catalogue of Microorganisms (GCM) 10K type strain sequencing project: providing services to taxonomists for standard genome sequencing and annotation.</title>
        <authorList>
            <consortium name="The Broad Institute Genomics Platform"/>
            <consortium name="The Broad Institute Genome Sequencing Center for Infectious Disease"/>
            <person name="Wu L."/>
            <person name="Ma J."/>
        </authorList>
    </citation>
    <scope>NUCLEOTIDE SEQUENCE [LARGE SCALE GENOMIC DNA]</scope>
    <source>
        <strain evidence="2">CGMCC 4.7275</strain>
    </source>
</reference>
<evidence type="ECO:0000313" key="2">
    <source>
        <dbReference type="Proteomes" id="UP000660265"/>
    </source>
</evidence>
<dbReference type="EMBL" id="BMMV01000010">
    <property type="protein sequence ID" value="GGK00585.1"/>
    <property type="molecule type" value="Genomic_DNA"/>
</dbReference>
<proteinExistence type="predicted"/>
<dbReference type="SUPFAM" id="SSF52540">
    <property type="entry name" value="P-loop containing nucleoside triphosphate hydrolases"/>
    <property type="match status" value="1"/>
</dbReference>
<sequence>MGRVTTTSQTQLVVLRGNSATGKSSVAAGVRRRYGRGIAVVGQDILRRNVLRERDIPGGANVGLIDLTVRYALEHGFHTVLEGILYVAHYGDMLAGLVADYPRRSHCFYLDVPFQQTLERHATKPIAREVGEAQLREWYRPLDLLPGGIETTISARSSLDETVDQVMRASGLAAMPRQWGCSDGRGVQDVLP</sequence>
<protein>
    <recommendedName>
        <fullName evidence="3">Kinase</fullName>
    </recommendedName>
</protein>
<dbReference type="InterPro" id="IPR027417">
    <property type="entry name" value="P-loop_NTPase"/>
</dbReference>
<evidence type="ECO:0000313" key="1">
    <source>
        <dbReference type="EMBL" id="GGK00585.1"/>
    </source>
</evidence>
<keyword evidence="2" id="KW-1185">Reference proteome</keyword>